<feature type="compositionally biased region" description="Gly residues" evidence="1">
    <location>
        <begin position="114"/>
        <end position="123"/>
    </location>
</feature>
<feature type="region of interest" description="Disordered" evidence="1">
    <location>
        <begin position="100"/>
        <end position="123"/>
    </location>
</feature>
<reference evidence="2 3" key="1">
    <citation type="submission" date="2018-06" db="EMBL/GenBank/DDBJ databases">
        <authorList>
            <consortium name="Pathogen Informatics"/>
            <person name="Doyle S."/>
        </authorList>
    </citation>
    <scope>NUCLEOTIDE SEQUENCE [LARGE SCALE GENOMIC DNA]</scope>
    <source>
        <strain evidence="2 3">NCTC11460</strain>
    </source>
</reference>
<dbReference type="Pfam" id="PF05133">
    <property type="entry name" value="SPP1_portal"/>
    <property type="match status" value="1"/>
</dbReference>
<dbReference type="InterPro" id="IPR021145">
    <property type="entry name" value="Portal_protein_SPP1_Gp6-like"/>
</dbReference>
<dbReference type="AlphaFoldDB" id="A0A379CE09"/>
<accession>A0A379CE09</accession>
<sequence>MNIQSMYSDIDLDSNDIETEFKASFEQLTEFIKMYLEATTDYNSSDKDKIDIIFNKDVLINESQVIEDINNSMALLSMETLIENHPYIDDPAKELERIKSERAEQEPVEINTYGLGGEPDGEE</sequence>
<gene>
    <name evidence="2" type="ORF">NCTC11460_00343</name>
</gene>
<protein>
    <submittedName>
        <fullName evidence="2">Phage portal protein, SPP1 family</fullName>
    </submittedName>
</protein>
<dbReference type="EMBL" id="UGTB01000004">
    <property type="protein sequence ID" value="SUB60438.1"/>
    <property type="molecule type" value="Genomic_DNA"/>
</dbReference>
<proteinExistence type="predicted"/>
<name>A0A379CE09_9FIRM</name>
<evidence type="ECO:0000313" key="3">
    <source>
        <dbReference type="Proteomes" id="UP000255101"/>
    </source>
</evidence>
<organism evidence="2 3">
    <name type="scientific">Peptostreptococcus anaerobius</name>
    <dbReference type="NCBI Taxonomy" id="1261"/>
    <lineage>
        <taxon>Bacteria</taxon>
        <taxon>Bacillati</taxon>
        <taxon>Bacillota</taxon>
        <taxon>Clostridia</taxon>
        <taxon>Peptostreptococcales</taxon>
        <taxon>Peptostreptococcaceae</taxon>
        <taxon>Peptostreptococcus</taxon>
    </lineage>
</organism>
<evidence type="ECO:0000256" key="1">
    <source>
        <dbReference type="SAM" id="MobiDB-lite"/>
    </source>
</evidence>
<evidence type="ECO:0000313" key="2">
    <source>
        <dbReference type="EMBL" id="SUB60438.1"/>
    </source>
</evidence>
<dbReference type="Proteomes" id="UP000255101">
    <property type="component" value="Unassembled WGS sequence"/>
</dbReference>